<organism evidence="1">
    <name type="scientific">Siphoviridae sp. ctdcr45</name>
    <dbReference type="NCBI Taxonomy" id="2825580"/>
    <lineage>
        <taxon>Viruses</taxon>
        <taxon>Duplodnaviria</taxon>
        <taxon>Heunggongvirae</taxon>
        <taxon>Uroviricota</taxon>
        <taxon>Caudoviricetes</taxon>
    </lineage>
</organism>
<sequence length="40" mass="4585">MVQWKEKMSKENHTYHPRLRAGATRLHKGACPYAVLCCGI</sequence>
<name>A0A8S5Q9C2_9CAUD</name>
<protein>
    <submittedName>
        <fullName evidence="1">Uncharacterized protein</fullName>
    </submittedName>
</protein>
<reference evidence="1" key="1">
    <citation type="journal article" date="2021" name="Proc. Natl. Acad. Sci. U.S.A.">
        <title>A Catalog of Tens of Thousands of Viruses from Human Metagenomes Reveals Hidden Associations with Chronic Diseases.</title>
        <authorList>
            <person name="Tisza M.J."/>
            <person name="Buck C.B."/>
        </authorList>
    </citation>
    <scope>NUCLEOTIDE SEQUENCE</scope>
    <source>
        <strain evidence="1">Ctdcr45</strain>
    </source>
</reference>
<evidence type="ECO:0000313" key="1">
    <source>
        <dbReference type="EMBL" id="DAE15409.1"/>
    </source>
</evidence>
<proteinExistence type="predicted"/>
<dbReference type="EMBL" id="BK015604">
    <property type="protein sequence ID" value="DAE15409.1"/>
    <property type="molecule type" value="Genomic_DNA"/>
</dbReference>
<accession>A0A8S5Q9C2</accession>